<protein>
    <submittedName>
        <fullName evidence="2">ABC transporter permease</fullName>
    </submittedName>
</protein>
<keyword evidence="1" id="KW-0472">Membrane</keyword>
<feature type="transmembrane region" description="Helical" evidence="1">
    <location>
        <begin position="21"/>
        <end position="42"/>
    </location>
</feature>
<evidence type="ECO:0000313" key="2">
    <source>
        <dbReference type="EMBL" id="PKG30245.1"/>
    </source>
</evidence>
<feature type="transmembrane region" description="Helical" evidence="1">
    <location>
        <begin position="230"/>
        <end position="252"/>
    </location>
</feature>
<feature type="transmembrane region" description="Helical" evidence="1">
    <location>
        <begin position="115"/>
        <end position="140"/>
    </location>
</feature>
<name>A0A2N0ZL51_9BACI</name>
<dbReference type="AlphaFoldDB" id="A0A2N0ZL51"/>
<dbReference type="RefSeq" id="WP_066199773.1">
    <property type="nucleotide sequence ID" value="NZ_JARMMB010000019.1"/>
</dbReference>
<dbReference type="EMBL" id="PISD01000008">
    <property type="protein sequence ID" value="PKG30245.1"/>
    <property type="molecule type" value="Genomic_DNA"/>
</dbReference>
<proteinExistence type="predicted"/>
<feature type="transmembrane region" description="Helical" evidence="1">
    <location>
        <begin position="152"/>
        <end position="174"/>
    </location>
</feature>
<dbReference type="GO" id="GO:0140359">
    <property type="term" value="F:ABC-type transporter activity"/>
    <property type="evidence" value="ECO:0007669"/>
    <property type="project" value="InterPro"/>
</dbReference>
<organism evidence="2 3">
    <name type="scientific">Cytobacillus horneckiae</name>
    <dbReference type="NCBI Taxonomy" id="549687"/>
    <lineage>
        <taxon>Bacteria</taxon>
        <taxon>Bacillati</taxon>
        <taxon>Bacillota</taxon>
        <taxon>Bacilli</taxon>
        <taxon>Bacillales</taxon>
        <taxon>Bacillaceae</taxon>
        <taxon>Cytobacillus</taxon>
    </lineage>
</organism>
<evidence type="ECO:0000256" key="1">
    <source>
        <dbReference type="SAM" id="Phobius"/>
    </source>
</evidence>
<dbReference type="GO" id="GO:0005886">
    <property type="term" value="C:plasma membrane"/>
    <property type="evidence" value="ECO:0007669"/>
    <property type="project" value="UniProtKB-SubCell"/>
</dbReference>
<keyword evidence="1" id="KW-0812">Transmembrane</keyword>
<gene>
    <name evidence="2" type="ORF">CWS20_04445</name>
</gene>
<feature type="transmembrane region" description="Helical" evidence="1">
    <location>
        <begin position="186"/>
        <end position="210"/>
    </location>
</feature>
<dbReference type="Proteomes" id="UP000233343">
    <property type="component" value="Unassembled WGS sequence"/>
</dbReference>
<sequence>MRQWIFLLQKEMLENIRNFKWIWMPLVFIILAVQQPVTMYYMPQIIEKFGGLPEGTVLQFPTPSAEEVLAASLTQYNSLGILIIVLSTMGIIASERKSGVAAMILVKPVSYTSFVTSKWIGSMLLLWVSFFCGYLGAWYYTGILFEFVPFSIFIESLLLYGIWLSFVTTLTLFFNSFMKSSGMIAFITLTIIILLSVFSSTLSNALSWSPALLSNYVTQYLMMGVFPEEMTASLLLAIVSIIALLIASIFLFRKNELAA</sequence>
<keyword evidence="3" id="KW-1185">Reference proteome</keyword>
<reference evidence="2 3" key="1">
    <citation type="journal article" date="2010" name="Int. J. Syst. Evol. Microbiol.">
        <title>Bacillus horneckiae sp. nov., isolated from a spacecraft-assembly clean room.</title>
        <authorList>
            <person name="Vaishampayan P."/>
            <person name="Probst A."/>
            <person name="Krishnamurthi S."/>
            <person name="Ghosh S."/>
            <person name="Osman S."/>
            <person name="McDowall A."/>
            <person name="Ruckmani A."/>
            <person name="Mayilraj S."/>
            <person name="Venkateswaran K."/>
        </authorList>
    </citation>
    <scope>NUCLEOTIDE SEQUENCE [LARGE SCALE GENOMIC DNA]</scope>
    <source>
        <strain evidence="3">1PO1SC</strain>
    </source>
</reference>
<comment type="caution">
    <text evidence="2">The sequence shown here is derived from an EMBL/GenBank/DDBJ whole genome shotgun (WGS) entry which is preliminary data.</text>
</comment>
<feature type="transmembrane region" description="Helical" evidence="1">
    <location>
        <begin position="76"/>
        <end position="94"/>
    </location>
</feature>
<accession>A0A2N0ZL51</accession>
<dbReference type="PANTHER" id="PTHR43471">
    <property type="entry name" value="ABC TRANSPORTER PERMEASE"/>
    <property type="match status" value="1"/>
</dbReference>
<evidence type="ECO:0000313" key="3">
    <source>
        <dbReference type="Proteomes" id="UP000233343"/>
    </source>
</evidence>
<keyword evidence="1" id="KW-1133">Transmembrane helix</keyword>